<evidence type="ECO:0000256" key="7">
    <source>
        <dbReference type="PROSITE-ProRule" id="PRU00221"/>
    </source>
</evidence>
<dbReference type="PANTHER" id="PTHR12442:SF22">
    <property type="entry name" value="CYTOPLASMIC DYNEIN 1 INTERMEDIATE CHAIN-RELATED"/>
    <property type="match status" value="1"/>
</dbReference>
<feature type="region of interest" description="Disordered" evidence="8">
    <location>
        <begin position="180"/>
        <end position="201"/>
    </location>
</feature>
<gene>
    <name evidence="9" type="ORF">Glove_562g26</name>
</gene>
<keyword evidence="6" id="KW-0206">Cytoskeleton</keyword>
<feature type="compositionally biased region" description="Basic and acidic residues" evidence="8">
    <location>
        <begin position="42"/>
        <end position="56"/>
    </location>
</feature>
<evidence type="ECO:0000256" key="6">
    <source>
        <dbReference type="ARBA" id="ARBA00023212"/>
    </source>
</evidence>
<dbReference type="InterPro" id="IPR015943">
    <property type="entry name" value="WD40/YVTN_repeat-like_dom_sf"/>
</dbReference>
<dbReference type="GO" id="GO:0045503">
    <property type="term" value="F:dynein light chain binding"/>
    <property type="evidence" value="ECO:0007669"/>
    <property type="project" value="TreeGrafter"/>
</dbReference>
<dbReference type="InterPro" id="IPR025956">
    <property type="entry name" value="DYNC1I1/DYNC1I2"/>
</dbReference>
<comment type="similarity">
    <text evidence="2">Belongs to the dynein intermediate chain family.</text>
</comment>
<reference evidence="9 10" key="1">
    <citation type="submission" date="2018-08" db="EMBL/GenBank/DDBJ databases">
        <title>Genome and evolution of the arbuscular mycorrhizal fungus Diversispora epigaea (formerly Glomus versiforme) and its bacterial endosymbionts.</title>
        <authorList>
            <person name="Sun X."/>
            <person name="Fei Z."/>
            <person name="Harrison M."/>
        </authorList>
    </citation>
    <scope>NUCLEOTIDE SEQUENCE [LARGE SCALE GENOMIC DNA]</scope>
    <source>
        <strain evidence="9 10">IT104</strain>
    </source>
</reference>
<keyword evidence="10" id="KW-1185">Reference proteome</keyword>
<accession>A0A397GF27</accession>
<evidence type="ECO:0000256" key="1">
    <source>
        <dbReference type="ARBA" id="ARBA00004245"/>
    </source>
</evidence>
<evidence type="ECO:0000256" key="5">
    <source>
        <dbReference type="ARBA" id="ARBA00022737"/>
    </source>
</evidence>
<dbReference type="Proteomes" id="UP000266861">
    <property type="component" value="Unassembled WGS sequence"/>
</dbReference>
<dbReference type="STRING" id="1348612.A0A397GF27"/>
<keyword evidence="3" id="KW-0963">Cytoplasm</keyword>
<dbReference type="EMBL" id="PQFF01000477">
    <property type="protein sequence ID" value="RHZ48026.1"/>
    <property type="molecule type" value="Genomic_DNA"/>
</dbReference>
<dbReference type="PANTHER" id="PTHR12442">
    <property type="entry name" value="DYNEIN INTERMEDIATE CHAIN"/>
    <property type="match status" value="1"/>
</dbReference>
<keyword evidence="5" id="KW-0677">Repeat</keyword>
<dbReference type="SUPFAM" id="SSF50978">
    <property type="entry name" value="WD40 repeat-like"/>
    <property type="match status" value="1"/>
</dbReference>
<sequence length="649" mass="73039">MQAERRKEELQKKRQKLEELRRAREERKTPPLTEQPKAPKAPPKEKPAQSSKDELKALLADLLDPKPASEVETETPAPTAEEAASTKTPSLDSPPSADTAGPPSAPGIQSLSSEAHSSSALGGARFIPEFVTFGEIILDIPPKEIVYYTKETQTLDTSFVPPPPSEEEIREKVKKEFEDEKKAREAAEEEQRLKREAEKRKEAKLNELSDQEKKGVLISPEFNDFLKYSSKIVERAINENYDLMRDYTIDDETENEINDGPCVKFLCSYFDERWSKNRFVTDVNWSHKNPELSVASYNKNPYNMNDPDGIVLVWNLRLIERPEFVFHSQSDVLTTMFSAFHQNLIIGGTYSGQVLLWDMRAKSLPVLKTPLSCNGHTHPIYSMQMVGTQNAHNLITASTDGLLCSWQLDMLLQPTETLELVHSEHTKTDEVSVTSFGFPENETSAFWVGTEEGNIYQANRFGHAGGKAGINPYDFYKGHWGPVTGLHFHPLMGPVDFSDLFLTSSVDWTIKLWKAKSIAKPSSSAQTISSIYSFEATDDYVYDVKWSPTNPAMFGSVDGKANFSVWNLNDDPEIPIVNTQVGTGRALNKLQWDKDGKRAAIGASDGRVHVYDVGELSVPRDDEWTRMQKTIAEMMDGGELLGKYRLYKV</sequence>
<protein>
    <recommendedName>
        <fullName evidence="11">Dynein intermediate chain</fullName>
    </recommendedName>
</protein>
<evidence type="ECO:0000256" key="3">
    <source>
        <dbReference type="ARBA" id="ARBA00022490"/>
    </source>
</evidence>
<name>A0A397GF27_9GLOM</name>
<dbReference type="GO" id="GO:0010970">
    <property type="term" value="P:transport along microtubule"/>
    <property type="evidence" value="ECO:0007669"/>
    <property type="project" value="TreeGrafter"/>
</dbReference>
<keyword evidence="4 7" id="KW-0853">WD repeat</keyword>
<feature type="compositionally biased region" description="Low complexity" evidence="8">
    <location>
        <begin position="110"/>
        <end position="120"/>
    </location>
</feature>
<evidence type="ECO:0000256" key="4">
    <source>
        <dbReference type="ARBA" id="ARBA00022574"/>
    </source>
</evidence>
<dbReference type="PROSITE" id="PS50082">
    <property type="entry name" value="WD_REPEATS_2"/>
    <property type="match status" value="1"/>
</dbReference>
<feature type="region of interest" description="Disordered" evidence="8">
    <location>
        <begin position="1"/>
        <end position="120"/>
    </location>
</feature>
<dbReference type="InterPro" id="IPR036322">
    <property type="entry name" value="WD40_repeat_dom_sf"/>
</dbReference>
<evidence type="ECO:0008006" key="11">
    <source>
        <dbReference type="Google" id="ProtNLM"/>
    </source>
</evidence>
<feature type="compositionally biased region" description="Low complexity" evidence="8">
    <location>
        <begin position="70"/>
        <end position="90"/>
    </location>
</feature>
<dbReference type="InterPro" id="IPR001680">
    <property type="entry name" value="WD40_rpt"/>
</dbReference>
<evidence type="ECO:0000256" key="8">
    <source>
        <dbReference type="SAM" id="MobiDB-lite"/>
    </source>
</evidence>
<organism evidence="9 10">
    <name type="scientific">Diversispora epigaea</name>
    <dbReference type="NCBI Taxonomy" id="1348612"/>
    <lineage>
        <taxon>Eukaryota</taxon>
        <taxon>Fungi</taxon>
        <taxon>Fungi incertae sedis</taxon>
        <taxon>Mucoromycota</taxon>
        <taxon>Glomeromycotina</taxon>
        <taxon>Glomeromycetes</taxon>
        <taxon>Diversisporales</taxon>
        <taxon>Diversisporaceae</taxon>
        <taxon>Diversispora</taxon>
    </lineage>
</organism>
<dbReference type="GO" id="GO:0005868">
    <property type="term" value="C:cytoplasmic dynein complex"/>
    <property type="evidence" value="ECO:0007669"/>
    <property type="project" value="InterPro"/>
</dbReference>
<comment type="caution">
    <text evidence="9">The sequence shown here is derived from an EMBL/GenBank/DDBJ whole genome shotgun (WGS) entry which is preliminary data.</text>
</comment>
<proteinExistence type="inferred from homology"/>
<dbReference type="FunFam" id="2.130.10.10:FF:001070">
    <property type="entry name" value="Dynein intermediate chain, cytosolic"/>
    <property type="match status" value="1"/>
</dbReference>
<comment type="subcellular location">
    <subcellularLocation>
        <location evidence="1">Cytoplasm</location>
        <location evidence="1">Cytoskeleton</location>
    </subcellularLocation>
</comment>
<evidence type="ECO:0000313" key="9">
    <source>
        <dbReference type="EMBL" id="RHZ48026.1"/>
    </source>
</evidence>
<evidence type="ECO:0000313" key="10">
    <source>
        <dbReference type="Proteomes" id="UP000266861"/>
    </source>
</evidence>
<dbReference type="AlphaFoldDB" id="A0A397GF27"/>
<dbReference type="GO" id="GO:0045504">
    <property type="term" value="F:dynein heavy chain binding"/>
    <property type="evidence" value="ECO:0007669"/>
    <property type="project" value="TreeGrafter"/>
</dbReference>
<feature type="repeat" description="WD" evidence="7">
    <location>
        <begin position="476"/>
        <end position="523"/>
    </location>
</feature>
<dbReference type="InterPro" id="IPR050687">
    <property type="entry name" value="Dynein_IC"/>
</dbReference>
<dbReference type="Pfam" id="PF11540">
    <property type="entry name" value="Dynein_IC2"/>
    <property type="match status" value="1"/>
</dbReference>
<dbReference type="OrthoDB" id="366230at2759"/>
<dbReference type="Gene3D" id="2.130.10.10">
    <property type="entry name" value="YVTN repeat-like/Quinoprotein amine dehydrogenase"/>
    <property type="match status" value="2"/>
</dbReference>
<feature type="compositionally biased region" description="Basic and acidic residues" evidence="8">
    <location>
        <begin position="1"/>
        <end position="29"/>
    </location>
</feature>
<dbReference type="SMART" id="SM00320">
    <property type="entry name" value="WD40"/>
    <property type="match status" value="5"/>
</dbReference>
<evidence type="ECO:0000256" key="2">
    <source>
        <dbReference type="ARBA" id="ARBA00011059"/>
    </source>
</evidence>